<dbReference type="SUPFAM" id="SSF51621">
    <property type="entry name" value="Phosphoenolpyruvate/pyruvate domain"/>
    <property type="match status" value="1"/>
</dbReference>
<dbReference type="EMBL" id="JAINDJ010000008">
    <property type="protein sequence ID" value="KAG9440534.1"/>
    <property type="molecule type" value="Genomic_DNA"/>
</dbReference>
<organism evidence="1 2">
    <name type="scientific">Aristolochia fimbriata</name>
    <name type="common">White veined hardy Dutchman's pipe vine</name>
    <dbReference type="NCBI Taxonomy" id="158543"/>
    <lineage>
        <taxon>Eukaryota</taxon>
        <taxon>Viridiplantae</taxon>
        <taxon>Streptophyta</taxon>
        <taxon>Embryophyta</taxon>
        <taxon>Tracheophyta</taxon>
        <taxon>Spermatophyta</taxon>
        <taxon>Magnoliopsida</taxon>
        <taxon>Magnoliidae</taxon>
        <taxon>Piperales</taxon>
        <taxon>Aristolochiaceae</taxon>
        <taxon>Aristolochia</taxon>
    </lineage>
</organism>
<dbReference type="Proteomes" id="UP000825729">
    <property type="component" value="Unassembled WGS sequence"/>
</dbReference>
<dbReference type="AlphaFoldDB" id="A0AAV7DW75"/>
<dbReference type="SUPFAM" id="SSF48239">
    <property type="entry name" value="Terpenoid cyclases/Protein prenyltransferases"/>
    <property type="match status" value="1"/>
</dbReference>
<sequence length="300" mass="33068">MSKTSTATLGIGSTMGELAIDKHVQYTLDVEKVALVVLVLFNKLDMLDAEKVSNYIASLQNEDGSFAGDNARMLLQLMTILFASGLNGVIYAWDRWLSHYAGSPWRKNIRWLPTSQRGKPSGPGALSDGMLITASSISSKVNCLSKDCLAGGDKTFSGRPTFPIFFTRDLGFELLLEFLPGALSDGSLTKVMEMAEDLLKLANSVLPKKIQHISCVHTQILEVGNRSYGVINDLLYKGLLCTGHPAGLVRHFLEFNYRPDLTHEGIEKLIDDLVREITAAWLTDEFRCRKPTTIDEAIAV</sequence>
<reference evidence="1 2" key="1">
    <citation type="submission" date="2021-07" db="EMBL/GenBank/DDBJ databases">
        <title>The Aristolochia fimbriata genome: insights into angiosperm evolution, floral development and chemical biosynthesis.</title>
        <authorList>
            <person name="Jiao Y."/>
        </authorList>
    </citation>
    <scope>NUCLEOTIDE SEQUENCE [LARGE SCALE GENOMIC DNA]</scope>
    <source>
        <strain evidence="1">IBCAS-2021</strain>
        <tissue evidence="1">Leaf</tissue>
    </source>
</reference>
<name>A0AAV7DW75_ARIFI</name>
<keyword evidence="2" id="KW-1185">Reference proteome</keyword>
<comment type="caution">
    <text evidence="1">The sequence shown here is derived from an EMBL/GenBank/DDBJ whole genome shotgun (WGS) entry which is preliminary data.</text>
</comment>
<dbReference type="Gene3D" id="1.50.10.20">
    <property type="match status" value="1"/>
</dbReference>
<dbReference type="InterPro" id="IPR015813">
    <property type="entry name" value="Pyrv/PenolPyrv_kinase-like_dom"/>
</dbReference>
<accession>A0AAV7DW75</accession>
<evidence type="ECO:0000313" key="2">
    <source>
        <dbReference type="Proteomes" id="UP000825729"/>
    </source>
</evidence>
<gene>
    <name evidence="1" type="ORF">H6P81_020699</name>
</gene>
<dbReference type="InterPro" id="IPR008930">
    <property type="entry name" value="Terpenoid_cyclase/PrenylTrfase"/>
</dbReference>
<dbReference type="GO" id="GO:0003824">
    <property type="term" value="F:catalytic activity"/>
    <property type="evidence" value="ECO:0007669"/>
    <property type="project" value="InterPro"/>
</dbReference>
<proteinExistence type="predicted"/>
<evidence type="ECO:0000313" key="1">
    <source>
        <dbReference type="EMBL" id="KAG9440534.1"/>
    </source>
</evidence>
<protein>
    <submittedName>
        <fullName evidence="1">Uncharacterized protein</fullName>
    </submittedName>
</protein>